<keyword evidence="2" id="KW-1133">Transmembrane helix</keyword>
<feature type="transmembrane region" description="Helical" evidence="2">
    <location>
        <begin position="7"/>
        <end position="24"/>
    </location>
</feature>
<dbReference type="EMBL" id="DF820494">
    <property type="protein sequence ID" value="GAK31593.1"/>
    <property type="molecule type" value="Genomic_DNA"/>
</dbReference>
<dbReference type="AlphaFoldDB" id="A0A069CWI5"/>
<evidence type="ECO:0000313" key="4">
    <source>
        <dbReference type="Proteomes" id="UP000030643"/>
    </source>
</evidence>
<dbReference type="OrthoDB" id="9784571at2"/>
<keyword evidence="2" id="KW-0472">Membrane</keyword>
<keyword evidence="2" id="KW-0812">Transmembrane</keyword>
<organism evidence="3 4">
    <name type="scientific">Weissella oryzae (strain DSM 25784 / JCM 18191 / LMG 30913 / SG25)</name>
    <dbReference type="NCBI Taxonomy" id="1329250"/>
    <lineage>
        <taxon>Bacteria</taxon>
        <taxon>Bacillati</taxon>
        <taxon>Bacillota</taxon>
        <taxon>Bacilli</taxon>
        <taxon>Lactobacillales</taxon>
        <taxon>Lactobacillaceae</taxon>
        <taxon>Weissella</taxon>
    </lineage>
</organism>
<reference evidence="4" key="1">
    <citation type="journal article" date="2014" name="Genome Announc.">
        <title>Draft genome sequence of Weissella oryzae SG25T, isolated from fermented rice grains.</title>
        <authorList>
            <person name="Tanizawa Y."/>
            <person name="Fujisawa T."/>
            <person name="Mochizuki T."/>
            <person name="Kaminuma E."/>
            <person name="Suzuki Y."/>
            <person name="Nakamura Y."/>
            <person name="Tohno M."/>
        </authorList>
    </citation>
    <scope>NUCLEOTIDE SEQUENCE [LARGE SCALE GENOMIC DNA]</scope>
    <source>
        <strain evidence="4">DSM 25784 / JCM 18191 / LMG 30913 / SG25</strain>
    </source>
</reference>
<keyword evidence="1" id="KW-0175">Coiled coil</keyword>
<proteinExistence type="predicted"/>
<protein>
    <submittedName>
        <fullName evidence="3">Uncharacterized protein</fullName>
    </submittedName>
</protein>
<gene>
    <name evidence="3" type="ORF">WOSG25_110710</name>
</gene>
<evidence type="ECO:0000313" key="3">
    <source>
        <dbReference type="EMBL" id="GAK31593.1"/>
    </source>
</evidence>
<accession>A0A069CWI5</accession>
<feature type="coiled-coil region" evidence="1">
    <location>
        <begin position="55"/>
        <end position="82"/>
    </location>
</feature>
<evidence type="ECO:0000256" key="2">
    <source>
        <dbReference type="SAM" id="Phobius"/>
    </source>
</evidence>
<keyword evidence="4" id="KW-1185">Reference proteome</keyword>
<evidence type="ECO:0000256" key="1">
    <source>
        <dbReference type="SAM" id="Coils"/>
    </source>
</evidence>
<dbReference type="RefSeq" id="WP_027699550.1">
    <property type="nucleotide sequence ID" value="NZ_DF820494.1"/>
</dbReference>
<sequence>MLTKNFLKLLAVLYIISIPVLIIFTSWTELFSYLSATTPSLTLLFALYRWQMGQAETRQQKITEYKQKQKEQEERWENEKKRARPVFYYAEGRIFMTTLAQTPVINTVLKWKTPKSNEISIQELGGISSGESFFVQDQFAWILISTVTAEFETVYAVINSKKETYHMIESNDGSVNKMLDYQLNDVRDKDATLTEINEIEAFNIVESHKQSFENTTMSDLTEYTALIRAYFEKERYTDAVGDLIQLSQSQELETEDALNILDSVGSIINDFDLKRISNDKRENEIKYLSKKVKESYIIESQKSTDYKDFVKKWSSEISQGYITPYDMYQFLNDIKSLIALEGTCNTKVFLDVLYYYVVNCVEIDANLNVKTKIRDSLQLLSTIKK</sequence>
<name>A0A069CWI5_WEIOS</name>
<dbReference type="STRING" id="1329250.WOSG25_110710"/>
<dbReference type="Proteomes" id="UP000030643">
    <property type="component" value="Unassembled WGS sequence"/>
</dbReference>